<accession>A0ABN9YGL1</accession>
<sequence length="124" mass="13387">EKGATPSDITKAFRKLALVSHPDRGGDEEQFSRIGRAYECLSDPKARARYDRSGRTAPLTVEEEFRESFFGRAGDQAQKCEDGPGGAGPAAAAPPAAAVLAAAAREQERAEARRRLDEAERRDA</sequence>
<dbReference type="InterPro" id="IPR001623">
    <property type="entry name" value="DnaJ_domain"/>
</dbReference>
<evidence type="ECO:0000313" key="4">
    <source>
        <dbReference type="Proteomes" id="UP001189429"/>
    </source>
</evidence>
<evidence type="ECO:0000259" key="2">
    <source>
        <dbReference type="PROSITE" id="PS50076"/>
    </source>
</evidence>
<reference evidence="3" key="1">
    <citation type="submission" date="2023-10" db="EMBL/GenBank/DDBJ databases">
        <authorList>
            <person name="Chen Y."/>
            <person name="Shah S."/>
            <person name="Dougan E. K."/>
            <person name="Thang M."/>
            <person name="Chan C."/>
        </authorList>
    </citation>
    <scope>NUCLEOTIDE SEQUENCE [LARGE SCALE GENOMIC DNA]</scope>
</reference>
<dbReference type="Pfam" id="PF00226">
    <property type="entry name" value="DnaJ"/>
    <property type="match status" value="1"/>
</dbReference>
<keyword evidence="4" id="KW-1185">Reference proteome</keyword>
<dbReference type="InterPro" id="IPR018253">
    <property type="entry name" value="DnaJ_domain_CS"/>
</dbReference>
<evidence type="ECO:0000313" key="3">
    <source>
        <dbReference type="EMBL" id="CAK0910161.1"/>
    </source>
</evidence>
<dbReference type="SMART" id="SM00271">
    <property type="entry name" value="DnaJ"/>
    <property type="match status" value="1"/>
</dbReference>
<dbReference type="Proteomes" id="UP001189429">
    <property type="component" value="Unassembled WGS sequence"/>
</dbReference>
<dbReference type="CDD" id="cd06257">
    <property type="entry name" value="DnaJ"/>
    <property type="match status" value="1"/>
</dbReference>
<organism evidence="3 4">
    <name type="scientific">Prorocentrum cordatum</name>
    <dbReference type="NCBI Taxonomy" id="2364126"/>
    <lineage>
        <taxon>Eukaryota</taxon>
        <taxon>Sar</taxon>
        <taxon>Alveolata</taxon>
        <taxon>Dinophyceae</taxon>
        <taxon>Prorocentrales</taxon>
        <taxon>Prorocentraceae</taxon>
        <taxon>Prorocentrum</taxon>
    </lineage>
</organism>
<feature type="non-terminal residue" evidence="3">
    <location>
        <position position="124"/>
    </location>
</feature>
<feature type="compositionally biased region" description="Low complexity" evidence="1">
    <location>
        <begin position="89"/>
        <end position="104"/>
    </location>
</feature>
<dbReference type="PANTHER" id="PTHR24074">
    <property type="entry name" value="CO-CHAPERONE PROTEIN DJLA"/>
    <property type="match status" value="1"/>
</dbReference>
<protein>
    <recommendedName>
        <fullName evidence="2">J domain-containing protein</fullName>
    </recommendedName>
</protein>
<gene>
    <name evidence="3" type="ORF">PCOR1329_LOCUS84400</name>
</gene>
<dbReference type="Gene3D" id="1.10.287.110">
    <property type="entry name" value="DnaJ domain"/>
    <property type="match status" value="1"/>
</dbReference>
<dbReference type="EMBL" id="CAUYUJ010022335">
    <property type="protein sequence ID" value="CAK0910161.1"/>
    <property type="molecule type" value="Genomic_DNA"/>
</dbReference>
<feature type="non-terminal residue" evidence="3">
    <location>
        <position position="1"/>
    </location>
</feature>
<dbReference type="InterPro" id="IPR050817">
    <property type="entry name" value="DjlA_DnaK_co-chaperone"/>
</dbReference>
<feature type="domain" description="J" evidence="2">
    <location>
        <begin position="1"/>
        <end position="54"/>
    </location>
</feature>
<feature type="region of interest" description="Disordered" evidence="1">
    <location>
        <begin position="72"/>
        <end position="124"/>
    </location>
</feature>
<name>A0ABN9YGL1_9DINO</name>
<comment type="caution">
    <text evidence="3">The sequence shown here is derived from an EMBL/GenBank/DDBJ whole genome shotgun (WGS) entry which is preliminary data.</text>
</comment>
<evidence type="ECO:0000256" key="1">
    <source>
        <dbReference type="SAM" id="MobiDB-lite"/>
    </source>
</evidence>
<feature type="compositionally biased region" description="Basic and acidic residues" evidence="1">
    <location>
        <begin position="105"/>
        <end position="124"/>
    </location>
</feature>
<proteinExistence type="predicted"/>
<dbReference type="PROSITE" id="PS50076">
    <property type="entry name" value="DNAJ_2"/>
    <property type="match status" value="1"/>
</dbReference>
<dbReference type="PROSITE" id="PS00636">
    <property type="entry name" value="DNAJ_1"/>
    <property type="match status" value="1"/>
</dbReference>
<dbReference type="SUPFAM" id="SSF46565">
    <property type="entry name" value="Chaperone J-domain"/>
    <property type="match status" value="1"/>
</dbReference>
<dbReference type="InterPro" id="IPR036869">
    <property type="entry name" value="J_dom_sf"/>
</dbReference>